<dbReference type="InterPro" id="IPR012373">
    <property type="entry name" value="Ferrdict_sens_TM"/>
</dbReference>
<dbReference type="PANTHER" id="PTHR30273">
    <property type="entry name" value="PERIPLASMIC SIGNAL SENSOR AND SIGMA FACTOR ACTIVATOR FECR-RELATED"/>
    <property type="match status" value="1"/>
</dbReference>
<dbReference type="EMBL" id="LAZR01010933">
    <property type="protein sequence ID" value="KKM64272.1"/>
    <property type="molecule type" value="Genomic_DNA"/>
</dbReference>
<feature type="domain" description="FecR N-terminal" evidence="3">
    <location>
        <begin position="9"/>
        <end position="45"/>
    </location>
</feature>
<feature type="transmembrane region" description="Helical" evidence="1">
    <location>
        <begin position="77"/>
        <end position="97"/>
    </location>
</feature>
<dbReference type="Pfam" id="PF04773">
    <property type="entry name" value="FecR"/>
    <property type="match status" value="1"/>
</dbReference>
<evidence type="ECO:0000313" key="4">
    <source>
        <dbReference type="EMBL" id="KKM64272.1"/>
    </source>
</evidence>
<name>A0A0F9M510_9ZZZZ</name>
<evidence type="ECO:0000259" key="3">
    <source>
        <dbReference type="Pfam" id="PF16220"/>
    </source>
</evidence>
<dbReference type="GO" id="GO:0016989">
    <property type="term" value="F:sigma factor antagonist activity"/>
    <property type="evidence" value="ECO:0007669"/>
    <property type="project" value="TreeGrafter"/>
</dbReference>
<keyword evidence="1" id="KW-0812">Transmembrane</keyword>
<dbReference type="PANTHER" id="PTHR30273:SF2">
    <property type="entry name" value="PROTEIN FECR"/>
    <property type="match status" value="1"/>
</dbReference>
<gene>
    <name evidence="4" type="ORF">LCGC14_1503050</name>
</gene>
<accession>A0A0F9M510</accession>
<evidence type="ECO:0000256" key="1">
    <source>
        <dbReference type="SAM" id="Phobius"/>
    </source>
</evidence>
<organism evidence="4">
    <name type="scientific">marine sediment metagenome</name>
    <dbReference type="NCBI Taxonomy" id="412755"/>
    <lineage>
        <taxon>unclassified sequences</taxon>
        <taxon>metagenomes</taxon>
        <taxon>ecological metagenomes</taxon>
    </lineage>
</organism>
<protein>
    <recommendedName>
        <fullName evidence="5">FecR protein domain-containing protein</fullName>
    </recommendedName>
</protein>
<dbReference type="Gene3D" id="2.60.120.1440">
    <property type="match status" value="1"/>
</dbReference>
<dbReference type="Pfam" id="PF16220">
    <property type="entry name" value="DUF4880"/>
    <property type="match status" value="1"/>
</dbReference>
<evidence type="ECO:0008006" key="5">
    <source>
        <dbReference type="Google" id="ProtNLM"/>
    </source>
</evidence>
<dbReference type="InterPro" id="IPR032623">
    <property type="entry name" value="FecR_N"/>
</dbReference>
<evidence type="ECO:0000259" key="2">
    <source>
        <dbReference type="Pfam" id="PF04773"/>
    </source>
</evidence>
<dbReference type="Gene3D" id="3.55.50.30">
    <property type="match status" value="1"/>
</dbReference>
<sequence length="319" mass="35743">MTDRIAIFEQAANWAELSQSLSDEQQQQLRTWLDEAPEHRDAYQKCLKMWHSDELESMLEEQAEQLTVSSKKPITKWLWASAFCSVFLLIAVNFLALQSPAKPESIIAKTSTSQSRYVDLPDGSAMKVGPQSTLSYLFTEQLRKVELSQGESLFSVQHLSDNQPFIVDAGDTQVTVTGTEFSVDKSDFGTQVIVVHGSVHVANQLDNTTVELTAGQSVEIIDGKMGEVKHLPKSFNHYLDLDNPQSQWLDAYQMSLGSVLAKLDRQMSEQISLEDNALKSMLVTGRFNLNTPKQTLQMLALANKLRVSQYSGQIIIRNN</sequence>
<keyword evidence="1" id="KW-0472">Membrane</keyword>
<feature type="domain" description="FecR protein" evidence="2">
    <location>
        <begin position="109"/>
        <end position="199"/>
    </location>
</feature>
<keyword evidence="1" id="KW-1133">Transmembrane helix</keyword>
<proteinExistence type="predicted"/>
<dbReference type="PIRSF" id="PIRSF018266">
    <property type="entry name" value="FecR"/>
    <property type="match status" value="1"/>
</dbReference>
<comment type="caution">
    <text evidence="4">The sequence shown here is derived from an EMBL/GenBank/DDBJ whole genome shotgun (WGS) entry which is preliminary data.</text>
</comment>
<dbReference type="AlphaFoldDB" id="A0A0F9M510"/>
<reference evidence="4" key="1">
    <citation type="journal article" date="2015" name="Nature">
        <title>Complex archaea that bridge the gap between prokaryotes and eukaryotes.</title>
        <authorList>
            <person name="Spang A."/>
            <person name="Saw J.H."/>
            <person name="Jorgensen S.L."/>
            <person name="Zaremba-Niedzwiedzka K."/>
            <person name="Martijn J."/>
            <person name="Lind A.E."/>
            <person name="van Eijk R."/>
            <person name="Schleper C."/>
            <person name="Guy L."/>
            <person name="Ettema T.J."/>
        </authorList>
    </citation>
    <scope>NUCLEOTIDE SEQUENCE</scope>
</reference>
<dbReference type="InterPro" id="IPR006860">
    <property type="entry name" value="FecR"/>
</dbReference>